<dbReference type="EMBL" id="MU001670">
    <property type="protein sequence ID" value="KAF2461945.1"/>
    <property type="molecule type" value="Genomic_DNA"/>
</dbReference>
<gene>
    <name evidence="1" type="ORF">BDY21DRAFT_4267</name>
</gene>
<evidence type="ECO:0000313" key="1">
    <source>
        <dbReference type="EMBL" id="KAF2461945.1"/>
    </source>
</evidence>
<protein>
    <submittedName>
        <fullName evidence="1">Uncharacterized protein</fullName>
    </submittedName>
</protein>
<name>A0A6A6PD78_9PEZI</name>
<reference evidence="1" key="1">
    <citation type="journal article" date="2020" name="Stud. Mycol.">
        <title>101 Dothideomycetes genomes: a test case for predicting lifestyles and emergence of pathogens.</title>
        <authorList>
            <person name="Haridas S."/>
            <person name="Albert R."/>
            <person name="Binder M."/>
            <person name="Bloem J."/>
            <person name="Labutti K."/>
            <person name="Salamov A."/>
            <person name="Andreopoulos B."/>
            <person name="Baker S."/>
            <person name="Barry K."/>
            <person name="Bills G."/>
            <person name="Bluhm B."/>
            <person name="Cannon C."/>
            <person name="Castanera R."/>
            <person name="Culley D."/>
            <person name="Daum C."/>
            <person name="Ezra D."/>
            <person name="Gonzalez J."/>
            <person name="Henrissat B."/>
            <person name="Kuo A."/>
            <person name="Liang C."/>
            <person name="Lipzen A."/>
            <person name="Lutzoni F."/>
            <person name="Magnuson J."/>
            <person name="Mondo S."/>
            <person name="Nolan M."/>
            <person name="Ohm R."/>
            <person name="Pangilinan J."/>
            <person name="Park H.-J."/>
            <person name="Ramirez L."/>
            <person name="Alfaro M."/>
            <person name="Sun H."/>
            <person name="Tritt A."/>
            <person name="Yoshinaga Y."/>
            <person name="Zwiers L.-H."/>
            <person name="Turgeon B."/>
            <person name="Goodwin S."/>
            <person name="Spatafora J."/>
            <person name="Crous P."/>
            <person name="Grigoriev I."/>
        </authorList>
    </citation>
    <scope>NUCLEOTIDE SEQUENCE</scope>
    <source>
        <strain evidence="1">ATCC 16933</strain>
    </source>
</reference>
<proteinExistence type="predicted"/>
<accession>A0A6A6PD78</accession>
<dbReference type="Proteomes" id="UP000799766">
    <property type="component" value="Unassembled WGS sequence"/>
</dbReference>
<evidence type="ECO:0000313" key="2">
    <source>
        <dbReference type="Proteomes" id="UP000799766"/>
    </source>
</evidence>
<organism evidence="1 2">
    <name type="scientific">Lineolata rhizophorae</name>
    <dbReference type="NCBI Taxonomy" id="578093"/>
    <lineage>
        <taxon>Eukaryota</taxon>
        <taxon>Fungi</taxon>
        <taxon>Dikarya</taxon>
        <taxon>Ascomycota</taxon>
        <taxon>Pezizomycotina</taxon>
        <taxon>Dothideomycetes</taxon>
        <taxon>Dothideomycetes incertae sedis</taxon>
        <taxon>Lineolatales</taxon>
        <taxon>Lineolataceae</taxon>
        <taxon>Lineolata</taxon>
    </lineage>
</organism>
<sequence length="246" mass="27407">MRAAGSGRSLVVSFPAPSISGLLLRLPPPTIAAGRPAVTGYIWRQPNAALSTLLVASFARPILGGGKGRKEMGFRHRRDAVIAERSDQLHGSYLRERLNVHPRVAGTHCRRAWAPQPQPYRVSQMKIAAGNPRKGQRWQSWGMEKIARPSLARGFRRPRLRRSVGLWGHRENLKAATRVQNERLDAALQFVRCESVFPRLFVSSLLFPGMRASLVAAVTADPSSPLFTLKDYGRIISRREQDCRSA</sequence>
<keyword evidence="2" id="KW-1185">Reference proteome</keyword>
<dbReference type="AlphaFoldDB" id="A0A6A6PD78"/>